<accession>A0A453R562</accession>
<dbReference type="Proteomes" id="UP000015105">
    <property type="component" value="Chromosome 7D"/>
</dbReference>
<organism evidence="1 2">
    <name type="scientific">Aegilops tauschii subsp. strangulata</name>
    <name type="common">Goatgrass</name>
    <dbReference type="NCBI Taxonomy" id="200361"/>
    <lineage>
        <taxon>Eukaryota</taxon>
        <taxon>Viridiplantae</taxon>
        <taxon>Streptophyta</taxon>
        <taxon>Embryophyta</taxon>
        <taxon>Tracheophyta</taxon>
        <taxon>Spermatophyta</taxon>
        <taxon>Magnoliopsida</taxon>
        <taxon>Liliopsida</taxon>
        <taxon>Poales</taxon>
        <taxon>Poaceae</taxon>
        <taxon>BOP clade</taxon>
        <taxon>Pooideae</taxon>
        <taxon>Triticodae</taxon>
        <taxon>Triticeae</taxon>
        <taxon>Triticinae</taxon>
        <taxon>Aegilops</taxon>
    </lineage>
</organism>
<protein>
    <submittedName>
        <fullName evidence="1">Uncharacterized protein</fullName>
    </submittedName>
</protein>
<evidence type="ECO:0000313" key="2">
    <source>
        <dbReference type="Proteomes" id="UP000015105"/>
    </source>
</evidence>
<reference evidence="2" key="2">
    <citation type="journal article" date="2017" name="Nat. Plants">
        <title>The Aegilops tauschii genome reveals multiple impacts of transposons.</title>
        <authorList>
            <person name="Zhao G."/>
            <person name="Zou C."/>
            <person name="Li K."/>
            <person name="Wang K."/>
            <person name="Li T."/>
            <person name="Gao L."/>
            <person name="Zhang X."/>
            <person name="Wang H."/>
            <person name="Yang Z."/>
            <person name="Liu X."/>
            <person name="Jiang W."/>
            <person name="Mao L."/>
            <person name="Kong X."/>
            <person name="Jiao Y."/>
            <person name="Jia J."/>
        </authorList>
    </citation>
    <scope>NUCLEOTIDE SEQUENCE [LARGE SCALE GENOMIC DNA]</scope>
    <source>
        <strain evidence="2">cv. AL8/78</strain>
    </source>
</reference>
<dbReference type="Gramene" id="AET7Gv20464400.4">
    <property type="protein sequence ID" value="AET7Gv20464400.4"/>
    <property type="gene ID" value="AET7Gv20464400"/>
</dbReference>
<dbReference type="AlphaFoldDB" id="A0A453R562"/>
<proteinExistence type="predicted"/>
<sequence length="80" mass="8734">MTNLEMDKILALVHKLISRSPVPRGGRSFSLDFSIRRVEDTSKDLGRLCIANGTIFQNLALSSKPCSAVCPILCPADTLM</sequence>
<name>A0A453R562_AEGTS</name>
<reference evidence="1" key="5">
    <citation type="journal article" date="2021" name="G3 (Bethesda)">
        <title>Aegilops tauschii genome assembly Aet v5.0 features greater sequence contiguity and improved annotation.</title>
        <authorList>
            <person name="Wang L."/>
            <person name="Zhu T."/>
            <person name="Rodriguez J.C."/>
            <person name="Deal K.R."/>
            <person name="Dubcovsky J."/>
            <person name="McGuire P.E."/>
            <person name="Lux T."/>
            <person name="Spannagl M."/>
            <person name="Mayer K.F.X."/>
            <person name="Baldrich P."/>
            <person name="Meyers B.C."/>
            <person name="Huo N."/>
            <person name="Gu Y.Q."/>
            <person name="Zhou H."/>
            <person name="Devos K.M."/>
            <person name="Bennetzen J.L."/>
            <person name="Unver T."/>
            <person name="Budak H."/>
            <person name="Gulick P.J."/>
            <person name="Galiba G."/>
            <person name="Kalapos B."/>
            <person name="Nelson D.R."/>
            <person name="Li P."/>
            <person name="You F.M."/>
            <person name="Luo M.C."/>
            <person name="Dvorak J."/>
        </authorList>
    </citation>
    <scope>NUCLEOTIDE SEQUENCE [LARGE SCALE GENOMIC DNA]</scope>
    <source>
        <strain evidence="1">cv. AL8/78</strain>
    </source>
</reference>
<dbReference type="EnsemblPlants" id="AET7Gv20464400.4">
    <property type="protein sequence ID" value="AET7Gv20464400.4"/>
    <property type="gene ID" value="AET7Gv20464400"/>
</dbReference>
<reference evidence="2" key="1">
    <citation type="journal article" date="2014" name="Science">
        <title>Ancient hybridizations among the ancestral genomes of bread wheat.</title>
        <authorList>
            <consortium name="International Wheat Genome Sequencing Consortium,"/>
            <person name="Marcussen T."/>
            <person name="Sandve S.R."/>
            <person name="Heier L."/>
            <person name="Spannagl M."/>
            <person name="Pfeifer M."/>
            <person name="Jakobsen K.S."/>
            <person name="Wulff B.B."/>
            <person name="Steuernagel B."/>
            <person name="Mayer K.F."/>
            <person name="Olsen O.A."/>
        </authorList>
    </citation>
    <scope>NUCLEOTIDE SEQUENCE [LARGE SCALE GENOMIC DNA]</scope>
    <source>
        <strain evidence="2">cv. AL8/78</strain>
    </source>
</reference>
<keyword evidence="2" id="KW-1185">Reference proteome</keyword>
<evidence type="ECO:0000313" key="1">
    <source>
        <dbReference type="EnsemblPlants" id="AET7Gv20464400.4"/>
    </source>
</evidence>
<reference evidence="1" key="3">
    <citation type="journal article" date="2017" name="Nature">
        <title>Genome sequence of the progenitor of the wheat D genome Aegilops tauschii.</title>
        <authorList>
            <person name="Luo M.C."/>
            <person name="Gu Y.Q."/>
            <person name="Puiu D."/>
            <person name="Wang H."/>
            <person name="Twardziok S.O."/>
            <person name="Deal K.R."/>
            <person name="Huo N."/>
            <person name="Zhu T."/>
            <person name="Wang L."/>
            <person name="Wang Y."/>
            <person name="McGuire P.E."/>
            <person name="Liu S."/>
            <person name="Long H."/>
            <person name="Ramasamy R.K."/>
            <person name="Rodriguez J.C."/>
            <person name="Van S.L."/>
            <person name="Yuan L."/>
            <person name="Wang Z."/>
            <person name="Xia Z."/>
            <person name="Xiao L."/>
            <person name="Anderson O.D."/>
            <person name="Ouyang S."/>
            <person name="Liang Y."/>
            <person name="Zimin A.V."/>
            <person name="Pertea G."/>
            <person name="Qi P."/>
            <person name="Bennetzen J.L."/>
            <person name="Dai X."/>
            <person name="Dawson M.W."/>
            <person name="Muller H.G."/>
            <person name="Kugler K."/>
            <person name="Rivarola-Duarte L."/>
            <person name="Spannagl M."/>
            <person name="Mayer K.F.X."/>
            <person name="Lu F.H."/>
            <person name="Bevan M.W."/>
            <person name="Leroy P."/>
            <person name="Li P."/>
            <person name="You F.M."/>
            <person name="Sun Q."/>
            <person name="Liu Z."/>
            <person name="Lyons E."/>
            <person name="Wicker T."/>
            <person name="Salzberg S.L."/>
            <person name="Devos K.M."/>
            <person name="Dvorak J."/>
        </authorList>
    </citation>
    <scope>NUCLEOTIDE SEQUENCE [LARGE SCALE GENOMIC DNA]</scope>
    <source>
        <strain evidence="1">cv. AL8/78</strain>
    </source>
</reference>
<reference evidence="1" key="4">
    <citation type="submission" date="2019-03" db="UniProtKB">
        <authorList>
            <consortium name="EnsemblPlants"/>
        </authorList>
    </citation>
    <scope>IDENTIFICATION</scope>
</reference>